<dbReference type="InterPro" id="IPR036640">
    <property type="entry name" value="ABC1_TM_sf"/>
</dbReference>
<evidence type="ECO:0000313" key="14">
    <source>
        <dbReference type="Proteomes" id="UP001165060"/>
    </source>
</evidence>
<evidence type="ECO:0000256" key="1">
    <source>
        <dbReference type="ARBA" id="ARBA00004141"/>
    </source>
</evidence>
<feature type="transmembrane region" description="Helical" evidence="10">
    <location>
        <begin position="153"/>
        <end position="174"/>
    </location>
</feature>
<evidence type="ECO:0000256" key="2">
    <source>
        <dbReference type="ARBA" id="ARBA00009726"/>
    </source>
</evidence>
<dbReference type="InterPro" id="IPR027417">
    <property type="entry name" value="P-loop_NTPase"/>
</dbReference>
<comment type="subcellular location">
    <subcellularLocation>
        <location evidence="1">Membrane</location>
        <topology evidence="1">Multi-pass membrane protein</topology>
    </subcellularLocation>
</comment>
<keyword evidence="14" id="KW-1185">Reference proteome</keyword>
<dbReference type="SUPFAM" id="SSF52540">
    <property type="entry name" value="P-loop containing nucleoside triphosphate hydrolases"/>
    <property type="match status" value="1"/>
</dbReference>
<dbReference type="InterPro" id="IPR003439">
    <property type="entry name" value="ABC_transporter-like_ATP-bd"/>
</dbReference>
<feature type="compositionally biased region" description="Acidic residues" evidence="9">
    <location>
        <begin position="461"/>
        <end position="470"/>
    </location>
</feature>
<keyword evidence="4 10" id="KW-0812">Transmembrane</keyword>
<evidence type="ECO:0000259" key="12">
    <source>
        <dbReference type="PROSITE" id="PS50929"/>
    </source>
</evidence>
<proteinExistence type="inferred from homology"/>
<evidence type="ECO:0000313" key="13">
    <source>
        <dbReference type="EMBL" id="GMI20835.1"/>
    </source>
</evidence>
<organism evidence="13 14">
    <name type="scientific">Tetraparma gracilis</name>
    <dbReference type="NCBI Taxonomy" id="2962635"/>
    <lineage>
        <taxon>Eukaryota</taxon>
        <taxon>Sar</taxon>
        <taxon>Stramenopiles</taxon>
        <taxon>Ochrophyta</taxon>
        <taxon>Bolidophyceae</taxon>
        <taxon>Parmales</taxon>
        <taxon>Triparmaceae</taxon>
        <taxon>Tetraparma</taxon>
    </lineage>
</organism>
<evidence type="ECO:0000256" key="5">
    <source>
        <dbReference type="ARBA" id="ARBA00022741"/>
    </source>
</evidence>
<dbReference type="PROSITE" id="PS50893">
    <property type="entry name" value="ABC_TRANSPORTER_2"/>
    <property type="match status" value="1"/>
</dbReference>
<sequence length="820" mass="89244">MDPSSPLAAAPASPPSVHSGEPSSVPASVPAGVPSPSSVPAGVPSKPWPEQASSLLSQLSFSYLSPLFSAPKASRWAYDVHPADAADNLLLPALPASAETAARGLTRLLFHANRPMILRSACFQLVFVVTSCSQPLLLRALINLVTAPADPSFYWWGSVLSLLLGLVSAVGALSNQRVLHLSQRVGHRVRTALIAHIYGRAAKGGGRNVAQTLVVVDCDKIRETLYEMNLVWSCPLQFVIITVLLLVLIGPSALLGILLLLSLLPAIRVIVGLLHAYRVKRTPMIDERVNRTSEFLRNVKTFKLNFWEEQYLKPVIETREGPEQALILRELWVWGCTLLIMVMSPVISTYGVFVFYVSVAGGILTPGDTFAVICLIGALRFPVNNAGKLMGNLATSWQGMVRVADYIYDETAHGSIRRELEPPPGDVVVEVKGTFAAGAEEPAAVEADSKKHSAAAVQAGDEGDTEEDEIDADPSFRLSGLDLSFRKDTLTAVIGPVGSGKSTLLRTMLALTRAVGDGSSVSVADRAAPVAYAPQSPFILNATIRDNILFGSEFDGRRYAEVVKICCLRPDFDQIDEGDNTEIGERGVTLSGGQKARVSLARALYNPHSQLILLDDPLSALDAETGKRVFSYLEQSYLRKGVCVVMVTHAAYLLSNFDRVLCVYGGRVEIDGEWGDVQKKEEITEPGLRDFMSTIRAVDQEKRQRSLSAVSQDDVEVQFETSAPKESKKLIQEEIHEEGTVSLGTFVFWFKAAGGWPFVILQVLFLAGDRFFYAATEFWLARWTEATTAGINVLGWDFPAQTVDQNPYIIVYSVLIVRGA</sequence>
<reference evidence="13 14" key="1">
    <citation type="journal article" date="2023" name="Commun. Biol.">
        <title>Genome analysis of Parmales, the sister group of diatoms, reveals the evolutionary specialization of diatoms from phago-mixotrophs to photoautotrophs.</title>
        <authorList>
            <person name="Ban H."/>
            <person name="Sato S."/>
            <person name="Yoshikawa S."/>
            <person name="Yamada K."/>
            <person name="Nakamura Y."/>
            <person name="Ichinomiya M."/>
            <person name="Sato N."/>
            <person name="Blanc-Mathieu R."/>
            <person name="Endo H."/>
            <person name="Kuwata A."/>
            <person name="Ogata H."/>
        </authorList>
    </citation>
    <scope>NUCLEOTIDE SEQUENCE [LARGE SCALE GENOMIC DNA]</scope>
</reference>
<feature type="transmembrane region" description="Helical" evidence="10">
    <location>
        <begin position="230"/>
        <end position="249"/>
    </location>
</feature>
<name>A0ABQ6M710_9STRA</name>
<dbReference type="EMBL" id="BRYB01002513">
    <property type="protein sequence ID" value="GMI20835.1"/>
    <property type="molecule type" value="Genomic_DNA"/>
</dbReference>
<evidence type="ECO:0000256" key="7">
    <source>
        <dbReference type="ARBA" id="ARBA00022989"/>
    </source>
</evidence>
<feature type="transmembrane region" description="Helical" evidence="10">
    <location>
        <begin position="117"/>
        <end position="141"/>
    </location>
</feature>
<feature type="non-terminal residue" evidence="13">
    <location>
        <position position="820"/>
    </location>
</feature>
<evidence type="ECO:0000256" key="8">
    <source>
        <dbReference type="ARBA" id="ARBA00023136"/>
    </source>
</evidence>
<dbReference type="Proteomes" id="UP001165060">
    <property type="component" value="Unassembled WGS sequence"/>
</dbReference>
<keyword evidence="6" id="KW-0067">ATP-binding</keyword>
<dbReference type="InterPro" id="IPR003593">
    <property type="entry name" value="AAA+_ATPase"/>
</dbReference>
<evidence type="ECO:0000256" key="4">
    <source>
        <dbReference type="ARBA" id="ARBA00022692"/>
    </source>
</evidence>
<dbReference type="SMART" id="SM00382">
    <property type="entry name" value="AAA"/>
    <property type="match status" value="1"/>
</dbReference>
<keyword evidence="7 10" id="KW-1133">Transmembrane helix</keyword>
<dbReference type="Pfam" id="PF00664">
    <property type="entry name" value="ABC_membrane"/>
    <property type="match status" value="1"/>
</dbReference>
<evidence type="ECO:0000256" key="6">
    <source>
        <dbReference type="ARBA" id="ARBA00022840"/>
    </source>
</evidence>
<evidence type="ECO:0008006" key="15">
    <source>
        <dbReference type="Google" id="ProtNLM"/>
    </source>
</evidence>
<feature type="compositionally biased region" description="Low complexity" evidence="9">
    <location>
        <begin position="22"/>
        <end position="45"/>
    </location>
</feature>
<dbReference type="PROSITE" id="PS00211">
    <property type="entry name" value="ABC_TRANSPORTER_1"/>
    <property type="match status" value="1"/>
</dbReference>
<dbReference type="Gene3D" id="3.40.50.300">
    <property type="entry name" value="P-loop containing nucleotide triphosphate hydrolases"/>
    <property type="match status" value="1"/>
</dbReference>
<gene>
    <name evidence="13" type="ORF">TeGR_g2728</name>
</gene>
<evidence type="ECO:0000256" key="3">
    <source>
        <dbReference type="ARBA" id="ARBA00022448"/>
    </source>
</evidence>
<feature type="region of interest" description="Disordered" evidence="9">
    <location>
        <begin position="442"/>
        <end position="470"/>
    </location>
</feature>
<protein>
    <recommendedName>
        <fullName evidence="15">ABC transporter</fullName>
    </recommendedName>
</protein>
<evidence type="ECO:0000256" key="10">
    <source>
        <dbReference type="SAM" id="Phobius"/>
    </source>
</evidence>
<feature type="domain" description="ABC transporter" evidence="11">
    <location>
        <begin position="457"/>
        <end position="690"/>
    </location>
</feature>
<feature type="compositionally biased region" description="Low complexity" evidence="9">
    <location>
        <begin position="1"/>
        <end position="11"/>
    </location>
</feature>
<dbReference type="PANTHER" id="PTHR24223:SF456">
    <property type="entry name" value="MULTIDRUG RESISTANCE-ASSOCIATED PROTEIN LETHAL(2)03659"/>
    <property type="match status" value="1"/>
</dbReference>
<comment type="caution">
    <text evidence="13">The sequence shown here is derived from an EMBL/GenBank/DDBJ whole genome shotgun (WGS) entry which is preliminary data.</text>
</comment>
<accession>A0ABQ6M710</accession>
<feature type="domain" description="ABC transmembrane type-1" evidence="12">
    <location>
        <begin position="120"/>
        <end position="395"/>
    </location>
</feature>
<feature type="transmembrane region" description="Helical" evidence="10">
    <location>
        <begin position="331"/>
        <end position="357"/>
    </location>
</feature>
<dbReference type="PROSITE" id="PS50929">
    <property type="entry name" value="ABC_TM1F"/>
    <property type="match status" value="1"/>
</dbReference>
<dbReference type="SUPFAM" id="SSF90123">
    <property type="entry name" value="ABC transporter transmembrane region"/>
    <property type="match status" value="1"/>
</dbReference>
<keyword evidence="5" id="KW-0547">Nucleotide-binding</keyword>
<keyword evidence="8 10" id="KW-0472">Membrane</keyword>
<keyword evidence="3" id="KW-0813">Transport</keyword>
<dbReference type="InterPro" id="IPR011527">
    <property type="entry name" value="ABC1_TM_dom"/>
</dbReference>
<dbReference type="InterPro" id="IPR050173">
    <property type="entry name" value="ABC_transporter_C-like"/>
</dbReference>
<dbReference type="Pfam" id="PF00005">
    <property type="entry name" value="ABC_tran"/>
    <property type="match status" value="1"/>
</dbReference>
<dbReference type="Gene3D" id="1.20.1560.10">
    <property type="entry name" value="ABC transporter type 1, transmembrane domain"/>
    <property type="match status" value="1"/>
</dbReference>
<dbReference type="PANTHER" id="PTHR24223">
    <property type="entry name" value="ATP-BINDING CASSETTE SUB-FAMILY C"/>
    <property type="match status" value="1"/>
</dbReference>
<feature type="region of interest" description="Disordered" evidence="9">
    <location>
        <begin position="1"/>
        <end position="45"/>
    </location>
</feature>
<evidence type="ECO:0000259" key="11">
    <source>
        <dbReference type="PROSITE" id="PS50893"/>
    </source>
</evidence>
<evidence type="ECO:0000256" key="9">
    <source>
        <dbReference type="SAM" id="MobiDB-lite"/>
    </source>
</evidence>
<dbReference type="InterPro" id="IPR017871">
    <property type="entry name" value="ABC_transporter-like_CS"/>
</dbReference>
<comment type="similarity">
    <text evidence="2">Belongs to the ABC transporter superfamily. ABCC family. Conjugate transporter (TC 3.A.1.208) subfamily.</text>
</comment>
<feature type="transmembrane region" description="Helical" evidence="10">
    <location>
        <begin position="255"/>
        <end position="277"/>
    </location>
</feature>
<dbReference type="CDD" id="cd03250">
    <property type="entry name" value="ABCC_MRP_domain1"/>
    <property type="match status" value="1"/>
</dbReference>